<dbReference type="GO" id="GO:0016301">
    <property type="term" value="F:kinase activity"/>
    <property type="evidence" value="ECO:0007669"/>
    <property type="project" value="UniProtKB-KW"/>
</dbReference>
<comment type="caution">
    <text evidence="2">The sequence shown here is derived from an EMBL/GenBank/DDBJ whole genome shotgun (WGS) entry which is preliminary data.</text>
</comment>
<proteinExistence type="predicted"/>
<gene>
    <name evidence="2" type="ORF">NXF25_020435</name>
</gene>
<keyword evidence="1" id="KW-0175">Coiled coil</keyword>
<dbReference type="EMBL" id="JAOTOJ010000008">
    <property type="protein sequence ID" value="KAK9397074.1"/>
    <property type="molecule type" value="Genomic_DNA"/>
</dbReference>
<keyword evidence="2" id="KW-0418">Kinase</keyword>
<evidence type="ECO:0000256" key="1">
    <source>
        <dbReference type="SAM" id="Coils"/>
    </source>
</evidence>
<reference evidence="2 3" key="1">
    <citation type="journal article" date="2024" name="Proc. Natl. Acad. Sci. U.S.A.">
        <title>The genetic regulatory architecture and epigenomic basis for age-related changes in rattlesnake venom.</title>
        <authorList>
            <person name="Hogan M.P."/>
            <person name="Holding M.L."/>
            <person name="Nystrom G.S."/>
            <person name="Colston T.J."/>
            <person name="Bartlett D.A."/>
            <person name="Mason A.J."/>
            <person name="Ellsworth S.A."/>
            <person name="Rautsaw R.M."/>
            <person name="Lawrence K.C."/>
            <person name="Strickland J.L."/>
            <person name="He B."/>
            <person name="Fraser P."/>
            <person name="Margres M.J."/>
            <person name="Gilbert D.M."/>
            <person name="Gibbs H.L."/>
            <person name="Parkinson C.L."/>
            <person name="Rokyta D.R."/>
        </authorList>
    </citation>
    <scope>NUCLEOTIDE SEQUENCE [LARGE SCALE GENOMIC DNA]</scope>
    <source>
        <strain evidence="2">DRR0105</strain>
    </source>
</reference>
<protein>
    <submittedName>
        <fullName evidence="2">Testis-specific serine kinase substrate</fullName>
    </submittedName>
</protein>
<dbReference type="InterPro" id="IPR028214">
    <property type="entry name" value="TSKS"/>
</dbReference>
<evidence type="ECO:0000313" key="2">
    <source>
        <dbReference type="EMBL" id="KAK9397074.1"/>
    </source>
</evidence>
<dbReference type="Proteomes" id="UP001474421">
    <property type="component" value="Unassembled WGS sequence"/>
</dbReference>
<feature type="coiled-coil region" evidence="1">
    <location>
        <begin position="12"/>
        <end position="39"/>
    </location>
</feature>
<sequence length="88" mass="10098">MQESCGKVTKSVEDAKIKTSMLEENSALLEEKLHNLQHQVQVEDFRWSSQTWMDSWKTYPGILETLKNIEASDRPPSYCARDVPVTAL</sequence>
<name>A0AAW1B573_CROAD</name>
<dbReference type="PANTHER" id="PTHR14351:SF1">
    <property type="entry name" value="TESTIS-SPECIFIC SERINE KINASE SUBSTRATE"/>
    <property type="match status" value="1"/>
</dbReference>
<keyword evidence="2" id="KW-0808">Transferase</keyword>
<dbReference type="AlphaFoldDB" id="A0AAW1B573"/>
<dbReference type="GO" id="GO:0019901">
    <property type="term" value="F:protein kinase binding"/>
    <property type="evidence" value="ECO:0007669"/>
    <property type="project" value="TreeGrafter"/>
</dbReference>
<organism evidence="2 3">
    <name type="scientific">Crotalus adamanteus</name>
    <name type="common">Eastern diamondback rattlesnake</name>
    <dbReference type="NCBI Taxonomy" id="8729"/>
    <lineage>
        <taxon>Eukaryota</taxon>
        <taxon>Metazoa</taxon>
        <taxon>Chordata</taxon>
        <taxon>Craniata</taxon>
        <taxon>Vertebrata</taxon>
        <taxon>Euteleostomi</taxon>
        <taxon>Lepidosauria</taxon>
        <taxon>Squamata</taxon>
        <taxon>Bifurcata</taxon>
        <taxon>Unidentata</taxon>
        <taxon>Episquamata</taxon>
        <taxon>Toxicofera</taxon>
        <taxon>Serpentes</taxon>
        <taxon>Colubroidea</taxon>
        <taxon>Viperidae</taxon>
        <taxon>Crotalinae</taxon>
        <taxon>Crotalus</taxon>
    </lineage>
</organism>
<accession>A0AAW1B573</accession>
<dbReference type="GO" id="GO:0005814">
    <property type="term" value="C:centriole"/>
    <property type="evidence" value="ECO:0007669"/>
    <property type="project" value="TreeGrafter"/>
</dbReference>
<evidence type="ECO:0000313" key="3">
    <source>
        <dbReference type="Proteomes" id="UP001474421"/>
    </source>
</evidence>
<keyword evidence="3" id="KW-1185">Reference proteome</keyword>
<dbReference type="PANTHER" id="PTHR14351">
    <property type="entry name" value="TESTIS-SPECIFIC SERINE KINASE SUBSTRATE"/>
    <property type="match status" value="1"/>
</dbReference>